<protein>
    <submittedName>
        <fullName evidence="1">Glycosytransferase</fullName>
    </submittedName>
</protein>
<dbReference type="Gene3D" id="3.40.50.2000">
    <property type="entry name" value="Glycogen Phosphorylase B"/>
    <property type="match status" value="1"/>
</dbReference>
<name>W7BAN9_9LIST</name>
<dbReference type="OrthoDB" id="179766at2"/>
<dbReference type="RefSeq" id="WP_051998646.1">
    <property type="nucleotide sequence ID" value="NZ_AODD01000026.1"/>
</dbReference>
<dbReference type="AlphaFoldDB" id="W7BAN9"/>
<dbReference type="SUPFAM" id="SSF53756">
    <property type="entry name" value="UDP-Glycosyltransferase/glycogen phosphorylase"/>
    <property type="match status" value="1"/>
</dbReference>
<organism evidence="1 2">
    <name type="scientific">Listeria grandensis FSL F6-0971</name>
    <dbReference type="NCBI Taxonomy" id="1265819"/>
    <lineage>
        <taxon>Bacteria</taxon>
        <taxon>Bacillati</taxon>
        <taxon>Bacillota</taxon>
        <taxon>Bacilli</taxon>
        <taxon>Bacillales</taxon>
        <taxon>Listeriaceae</taxon>
        <taxon>Listeria</taxon>
    </lineage>
</organism>
<proteinExistence type="predicted"/>
<evidence type="ECO:0000313" key="2">
    <source>
        <dbReference type="Proteomes" id="UP000019253"/>
    </source>
</evidence>
<dbReference type="GO" id="GO:0016740">
    <property type="term" value="F:transferase activity"/>
    <property type="evidence" value="ECO:0007669"/>
    <property type="project" value="UniProtKB-KW"/>
</dbReference>
<dbReference type="STRING" id="1265819.PGRAN_14158"/>
<evidence type="ECO:0000313" key="1">
    <source>
        <dbReference type="EMBL" id="EUJ21745.1"/>
    </source>
</evidence>
<reference evidence="1 2" key="1">
    <citation type="journal article" date="2014" name="Int. J. Syst. Evol. Microbiol.">
        <title>Listeria floridensis sp. nov., Listeria aquatica sp. nov., Listeria cornellensis sp. nov., Listeria riparia sp. nov. and Listeria grandensis sp. nov., from agricultural and natural environments.</title>
        <authorList>
            <person name="den Bakker H.C."/>
            <person name="Warchocki S."/>
            <person name="Wright E.M."/>
            <person name="Allred A.F."/>
            <person name="Ahlstrom C."/>
            <person name="Manuel C.S."/>
            <person name="Stasiewicz M.J."/>
            <person name="Burrell A."/>
            <person name="Roof S."/>
            <person name="Strawn L."/>
            <person name="Fortes E.D."/>
            <person name="Nightingale K.K."/>
            <person name="Kephart D."/>
            <person name="Wiedmann M."/>
        </authorList>
    </citation>
    <scope>NUCLEOTIDE SEQUENCE [LARGE SCALE GENOMIC DNA]</scope>
    <source>
        <strain evidence="2">FSL F6-971</strain>
    </source>
</reference>
<accession>W7BAN9</accession>
<keyword evidence="1" id="KW-0808">Transferase</keyword>
<dbReference type="EMBL" id="AODD01000026">
    <property type="protein sequence ID" value="EUJ21745.1"/>
    <property type="molecule type" value="Genomic_DNA"/>
</dbReference>
<dbReference type="Proteomes" id="UP000019253">
    <property type="component" value="Unassembled WGS sequence"/>
</dbReference>
<keyword evidence="2" id="KW-1185">Reference proteome</keyword>
<sequence length="109" mass="12618">MATVIANVKQYFHSEKHETSYLTTWKEGSFMTRVKAAIASVLQIRSRLRREKTDIVHVHMAQDGSFFRKALLILQAKKECAVVLHVHTSQFDVFIIIAPHLFKDIFVTF</sequence>
<comment type="caution">
    <text evidence="1">The sequence shown here is derived from an EMBL/GenBank/DDBJ whole genome shotgun (WGS) entry which is preliminary data.</text>
</comment>
<gene>
    <name evidence="1" type="ORF">PGRAN_14158</name>
</gene>